<keyword evidence="1" id="KW-0472">Membrane</keyword>
<sequence>MKNLLTPDAHFWSKRFVNRRNTCKPVKSIRTEQLNRFLFNKTIVIFPFAFTFIYPKYVIVNGFIQKIYAGHIGLRPVHSLSLFFLISFFPSFFLSFNYILLSLIFFLFLFSFLLSFLITFFFLSFFLFSFSFFLLSLSFFYSFFSLILFSFSFFPSFFLSFF</sequence>
<dbReference type="AlphaFoldDB" id="A0A812BAS9"/>
<evidence type="ECO:0000313" key="3">
    <source>
        <dbReference type="Proteomes" id="UP000597762"/>
    </source>
</evidence>
<keyword evidence="1" id="KW-0812">Transmembrane</keyword>
<dbReference type="Proteomes" id="UP000597762">
    <property type="component" value="Unassembled WGS sequence"/>
</dbReference>
<comment type="caution">
    <text evidence="2">The sequence shown here is derived from an EMBL/GenBank/DDBJ whole genome shotgun (WGS) entry which is preliminary data.</text>
</comment>
<keyword evidence="1" id="KW-1133">Transmembrane helix</keyword>
<organism evidence="2 3">
    <name type="scientific">Acanthosepion pharaonis</name>
    <name type="common">Pharaoh cuttlefish</name>
    <name type="synonym">Sepia pharaonis</name>
    <dbReference type="NCBI Taxonomy" id="158019"/>
    <lineage>
        <taxon>Eukaryota</taxon>
        <taxon>Metazoa</taxon>
        <taxon>Spiralia</taxon>
        <taxon>Lophotrochozoa</taxon>
        <taxon>Mollusca</taxon>
        <taxon>Cephalopoda</taxon>
        <taxon>Coleoidea</taxon>
        <taxon>Decapodiformes</taxon>
        <taxon>Sepiida</taxon>
        <taxon>Sepiina</taxon>
        <taxon>Sepiidae</taxon>
        <taxon>Acanthosepion</taxon>
    </lineage>
</organism>
<evidence type="ECO:0000256" key="1">
    <source>
        <dbReference type="SAM" id="Phobius"/>
    </source>
</evidence>
<name>A0A812BAS9_ACAPH</name>
<feature type="transmembrane region" description="Helical" evidence="1">
    <location>
        <begin position="77"/>
        <end position="96"/>
    </location>
</feature>
<protein>
    <submittedName>
        <fullName evidence="2">Uncharacterized protein</fullName>
    </submittedName>
</protein>
<evidence type="ECO:0000313" key="2">
    <source>
        <dbReference type="EMBL" id="CAE1175062.1"/>
    </source>
</evidence>
<accession>A0A812BAS9</accession>
<gene>
    <name evidence="2" type="ORF">SPHA_13424</name>
</gene>
<keyword evidence="3" id="KW-1185">Reference proteome</keyword>
<feature type="transmembrane region" description="Helical" evidence="1">
    <location>
        <begin position="103"/>
        <end position="133"/>
    </location>
</feature>
<feature type="transmembrane region" description="Helical" evidence="1">
    <location>
        <begin position="139"/>
        <end position="161"/>
    </location>
</feature>
<reference evidence="2" key="1">
    <citation type="submission" date="2021-01" db="EMBL/GenBank/DDBJ databases">
        <authorList>
            <person name="Li R."/>
            <person name="Bekaert M."/>
        </authorList>
    </citation>
    <scope>NUCLEOTIDE SEQUENCE</scope>
    <source>
        <strain evidence="2">Farmed</strain>
    </source>
</reference>
<feature type="transmembrane region" description="Helical" evidence="1">
    <location>
        <begin position="37"/>
        <end position="57"/>
    </location>
</feature>
<dbReference type="EMBL" id="CAHIKZ030000449">
    <property type="protein sequence ID" value="CAE1175062.1"/>
    <property type="molecule type" value="Genomic_DNA"/>
</dbReference>
<proteinExistence type="predicted"/>